<accession>A0AAE1AMS5</accession>
<dbReference type="Proteomes" id="UP001283361">
    <property type="component" value="Unassembled WGS sequence"/>
</dbReference>
<reference evidence="1" key="1">
    <citation type="journal article" date="2023" name="G3 (Bethesda)">
        <title>A reference genome for the long-term kleptoplast-retaining sea slug Elysia crispata morphotype clarki.</title>
        <authorList>
            <person name="Eastman K.E."/>
            <person name="Pendleton A.L."/>
            <person name="Shaikh M.A."/>
            <person name="Suttiyut T."/>
            <person name="Ogas R."/>
            <person name="Tomko P."/>
            <person name="Gavelis G."/>
            <person name="Widhalm J.R."/>
            <person name="Wisecaver J.H."/>
        </authorList>
    </citation>
    <scope>NUCLEOTIDE SEQUENCE</scope>
    <source>
        <strain evidence="1">ECLA1</strain>
    </source>
</reference>
<dbReference type="AlphaFoldDB" id="A0AAE1AMS5"/>
<protein>
    <submittedName>
        <fullName evidence="1">Uncharacterized protein</fullName>
    </submittedName>
</protein>
<dbReference type="EMBL" id="JAWDGP010001538">
    <property type="protein sequence ID" value="KAK3790563.1"/>
    <property type="molecule type" value="Genomic_DNA"/>
</dbReference>
<evidence type="ECO:0000313" key="2">
    <source>
        <dbReference type="Proteomes" id="UP001283361"/>
    </source>
</evidence>
<proteinExistence type="predicted"/>
<sequence length="108" mass="12274">MQIHRYRFIYRPQGVQHLVDMPVDILAISDCSALKSIVAKVNAGIKTILVDTWADILAIPDSSALSSVITRILAHQTEMSNKTIQMQIHRSRFCHRPQDVMQVNKHDP</sequence>
<gene>
    <name evidence="1" type="ORF">RRG08_010610</name>
</gene>
<evidence type="ECO:0000313" key="1">
    <source>
        <dbReference type="EMBL" id="KAK3790563.1"/>
    </source>
</evidence>
<organism evidence="1 2">
    <name type="scientific">Elysia crispata</name>
    <name type="common">lettuce slug</name>
    <dbReference type="NCBI Taxonomy" id="231223"/>
    <lineage>
        <taxon>Eukaryota</taxon>
        <taxon>Metazoa</taxon>
        <taxon>Spiralia</taxon>
        <taxon>Lophotrochozoa</taxon>
        <taxon>Mollusca</taxon>
        <taxon>Gastropoda</taxon>
        <taxon>Heterobranchia</taxon>
        <taxon>Euthyneura</taxon>
        <taxon>Panpulmonata</taxon>
        <taxon>Sacoglossa</taxon>
        <taxon>Placobranchoidea</taxon>
        <taxon>Plakobranchidae</taxon>
        <taxon>Elysia</taxon>
    </lineage>
</organism>
<keyword evidence="2" id="KW-1185">Reference proteome</keyword>
<name>A0AAE1AMS5_9GAST</name>
<comment type="caution">
    <text evidence="1">The sequence shown here is derived from an EMBL/GenBank/DDBJ whole genome shotgun (WGS) entry which is preliminary data.</text>
</comment>